<dbReference type="Gene3D" id="1.10.10.10">
    <property type="entry name" value="Winged helix-like DNA-binding domain superfamily/Winged helix DNA-binding domain"/>
    <property type="match status" value="1"/>
</dbReference>
<dbReference type="Gene3D" id="1.10.1790.10">
    <property type="entry name" value="PRD domain"/>
    <property type="match status" value="1"/>
</dbReference>
<proteinExistence type="predicted"/>
<dbReference type="Proteomes" id="UP000189735">
    <property type="component" value="Unassembled WGS sequence"/>
</dbReference>
<keyword evidence="1" id="KW-0677">Repeat</keyword>
<protein>
    <submittedName>
        <fullName evidence="7">Transcriptional antiterminator, BglG family</fullName>
    </submittedName>
</protein>
<dbReference type="InterPro" id="IPR002178">
    <property type="entry name" value="PTS_EIIA_type-2_dom"/>
</dbReference>
<dbReference type="Pfam" id="PF00359">
    <property type="entry name" value="PTS_EIIA_2"/>
    <property type="match status" value="1"/>
</dbReference>
<organism evidence="7 8">
    <name type="scientific">Agreia bicolorata</name>
    <dbReference type="NCBI Taxonomy" id="110935"/>
    <lineage>
        <taxon>Bacteria</taxon>
        <taxon>Bacillati</taxon>
        <taxon>Actinomycetota</taxon>
        <taxon>Actinomycetes</taxon>
        <taxon>Micrococcales</taxon>
        <taxon>Microbacteriaceae</taxon>
        <taxon>Agreia</taxon>
    </lineage>
</organism>
<dbReference type="InterPro" id="IPR036634">
    <property type="entry name" value="PRD_sf"/>
</dbReference>
<evidence type="ECO:0000256" key="3">
    <source>
        <dbReference type="ARBA" id="ARBA00023159"/>
    </source>
</evidence>
<dbReference type="AlphaFoldDB" id="A0A1T4XQ40"/>
<dbReference type="PANTHER" id="PTHR30185:SF12">
    <property type="entry name" value="TRANSCRIPTIONAL REGULATOR MANR"/>
    <property type="match status" value="1"/>
</dbReference>
<keyword evidence="3" id="KW-0010">Activator</keyword>
<dbReference type="Pfam" id="PF05043">
    <property type="entry name" value="Mga"/>
    <property type="match status" value="1"/>
</dbReference>
<evidence type="ECO:0000313" key="7">
    <source>
        <dbReference type="EMBL" id="SKA91205.1"/>
    </source>
</evidence>
<dbReference type="InterPro" id="IPR007737">
    <property type="entry name" value="Mga_HTH"/>
</dbReference>
<dbReference type="InterPro" id="IPR036388">
    <property type="entry name" value="WH-like_DNA-bd_sf"/>
</dbReference>
<feature type="domain" description="PTS EIIA type-2" evidence="5">
    <location>
        <begin position="493"/>
        <end position="636"/>
    </location>
</feature>
<dbReference type="SUPFAM" id="SSF63520">
    <property type="entry name" value="PTS-regulatory domain, PRD"/>
    <property type="match status" value="1"/>
</dbReference>
<evidence type="ECO:0000313" key="8">
    <source>
        <dbReference type="Proteomes" id="UP000189735"/>
    </source>
</evidence>
<dbReference type="InterPro" id="IPR016152">
    <property type="entry name" value="PTrfase/Anion_transptr"/>
</dbReference>
<keyword evidence="2" id="KW-0805">Transcription regulation</keyword>
<gene>
    <name evidence="7" type="ORF">SAMN06295879_1449</name>
</gene>
<evidence type="ECO:0000256" key="4">
    <source>
        <dbReference type="ARBA" id="ARBA00023163"/>
    </source>
</evidence>
<name>A0A1T4XQ40_9MICO</name>
<dbReference type="EMBL" id="FUYG01000003">
    <property type="protein sequence ID" value="SKA91205.1"/>
    <property type="molecule type" value="Genomic_DNA"/>
</dbReference>
<dbReference type="InterPro" id="IPR050661">
    <property type="entry name" value="BglG_antiterminators"/>
</dbReference>
<dbReference type="GO" id="GO:0006355">
    <property type="term" value="P:regulation of DNA-templated transcription"/>
    <property type="evidence" value="ECO:0007669"/>
    <property type="project" value="InterPro"/>
</dbReference>
<dbReference type="Pfam" id="PF00874">
    <property type="entry name" value="PRD"/>
    <property type="match status" value="1"/>
</dbReference>
<accession>A0A1T4XQ40</accession>
<evidence type="ECO:0000259" key="6">
    <source>
        <dbReference type="PROSITE" id="PS51372"/>
    </source>
</evidence>
<evidence type="ECO:0000256" key="2">
    <source>
        <dbReference type="ARBA" id="ARBA00023015"/>
    </source>
</evidence>
<evidence type="ECO:0000256" key="1">
    <source>
        <dbReference type="ARBA" id="ARBA00022737"/>
    </source>
</evidence>
<dbReference type="PROSITE" id="PS51372">
    <property type="entry name" value="PRD_2"/>
    <property type="match status" value="1"/>
</dbReference>
<sequence length="636" mass="72089">MNEKYERLLDYLSQADGWVTAAELADKLGVTSRSVRSYVTAAKSASHPHETIQSGVLGYRVDRDALSAFRAEGRVVEPETPRDRIYQLVRLLGNAPEGLEARSLAARLFVSDSTLEQDLRKVKLLVEADDLSLVRRDNLVSIVGSEANHRRLLSRMFREESAQGFLELERVQREFESENLGSFKTELIDMLDAHGYFVNEYGVNNVLLHLMIALERKDREQPDVPLVAAGPRVAEIASALSGLVVEHFAVSLSAPDLDYLAVLLTTRVVTPGHDESTKQVVENYVDADVLATVRDIVALVHQEYLIDLADEEFMVRLSLHVRNLVARAHDNAYSVNPLTRSMKTSYPMTYELSVFIASQLQRRAGIHINDDEIAFIALHVGSYLERKQRRGDRLRCAVVCPNYYDMHEMLTERITRALGDELDVAIVITRTDVDWTEFDADLVLSTIASRTPRENEVVIQPFLTDGDIENVRRAISRVRRHARRMKIKDDLLLYFDEALFFRELHVTSEVEMIETLGRRMIDQGVIDRSYIDGAIERELMSSTAFTDSIAVPHAMAMTAHRTSIAIVINDSAMEWGENRVNVIAFIAFAATGRTSFQEVFDQFVEVFSDRADVQRIIKRAVDFPSFIDELVHIMDK</sequence>
<feature type="domain" description="PRD" evidence="6">
    <location>
        <begin position="284"/>
        <end position="390"/>
    </location>
</feature>
<dbReference type="Gene3D" id="3.40.930.10">
    <property type="entry name" value="Mannitol-specific EII, Chain A"/>
    <property type="match status" value="1"/>
</dbReference>
<dbReference type="PANTHER" id="PTHR30185">
    <property type="entry name" value="CRYPTIC BETA-GLUCOSIDE BGL OPERON ANTITERMINATOR"/>
    <property type="match status" value="1"/>
</dbReference>
<dbReference type="CDD" id="cd05568">
    <property type="entry name" value="PTS_IIB_bgl_like"/>
    <property type="match status" value="1"/>
</dbReference>
<dbReference type="InterPro" id="IPR011608">
    <property type="entry name" value="PRD"/>
</dbReference>
<reference evidence="8" key="1">
    <citation type="submission" date="2017-02" db="EMBL/GenBank/DDBJ databases">
        <authorList>
            <person name="Varghese N."/>
            <person name="Submissions S."/>
        </authorList>
    </citation>
    <scope>NUCLEOTIDE SEQUENCE [LARGE SCALE GENOMIC DNA]</scope>
    <source>
        <strain evidence="8">VKM Ac-2052</strain>
    </source>
</reference>
<keyword evidence="4" id="KW-0804">Transcription</keyword>
<evidence type="ECO:0000259" key="5">
    <source>
        <dbReference type="PROSITE" id="PS51094"/>
    </source>
</evidence>
<dbReference type="SUPFAM" id="SSF55804">
    <property type="entry name" value="Phoshotransferase/anion transport protein"/>
    <property type="match status" value="1"/>
</dbReference>
<dbReference type="PROSITE" id="PS51094">
    <property type="entry name" value="PTS_EIIA_TYPE_2"/>
    <property type="match status" value="1"/>
</dbReference>